<accession>A0A0A7I8E8</accession>
<dbReference type="KEGG" id="bpsp:AH67_06040"/>
<keyword evidence="2" id="KW-0812">Transmembrane</keyword>
<sequence>MTDHNNSSTGDSTGTAGSSGGSGDDWEAFLSEHQHELHDIEHSKTARKFNKHAERQEKQTLVSVHDLTSDAFVGGGGPRDYRSSWLDTDDVMDQYGAGFTPPNPDLSDIKRSRLVFGLIFVIGIVGFIATVFIPHMASVLGVVFALCILVGAGGLLAQHKGHDETKRDEFDDGARV</sequence>
<dbReference type="EMBL" id="CP007457">
    <property type="protein sequence ID" value="AIZ16518.1"/>
    <property type="molecule type" value="Genomic_DNA"/>
</dbReference>
<dbReference type="RefSeq" id="WP_022858751.1">
    <property type="nucleotide sequence ID" value="NZ_CP007457.1"/>
</dbReference>
<keyword evidence="4" id="KW-1185">Reference proteome</keyword>
<feature type="transmembrane region" description="Helical" evidence="2">
    <location>
        <begin position="114"/>
        <end position="133"/>
    </location>
</feature>
<dbReference type="OrthoDB" id="3232424at2"/>
<dbReference type="AlphaFoldDB" id="A0A0A7I8E8"/>
<proteinExistence type="predicted"/>
<dbReference type="Proteomes" id="UP000030636">
    <property type="component" value="Chromosome"/>
</dbReference>
<gene>
    <name evidence="3" type="ORF">AH67_06040</name>
</gene>
<evidence type="ECO:0000256" key="2">
    <source>
        <dbReference type="SAM" id="Phobius"/>
    </source>
</evidence>
<feature type="transmembrane region" description="Helical" evidence="2">
    <location>
        <begin position="139"/>
        <end position="157"/>
    </location>
</feature>
<feature type="region of interest" description="Disordered" evidence="1">
    <location>
        <begin position="1"/>
        <end position="26"/>
    </location>
</feature>
<evidence type="ECO:0000313" key="3">
    <source>
        <dbReference type="EMBL" id="AIZ16518.1"/>
    </source>
</evidence>
<dbReference type="HOGENOM" id="CLU_083826_0_0_11"/>
<protein>
    <submittedName>
        <fullName evidence="3">Membrane protein</fullName>
    </submittedName>
</protein>
<evidence type="ECO:0000313" key="4">
    <source>
        <dbReference type="Proteomes" id="UP000030636"/>
    </source>
</evidence>
<organism evidence="3 4">
    <name type="scientific">Bifidobacterium pseudolongum PV8-2</name>
    <dbReference type="NCBI Taxonomy" id="1447715"/>
    <lineage>
        <taxon>Bacteria</taxon>
        <taxon>Bacillati</taxon>
        <taxon>Actinomycetota</taxon>
        <taxon>Actinomycetes</taxon>
        <taxon>Bifidobacteriales</taxon>
        <taxon>Bifidobacteriaceae</taxon>
        <taxon>Bifidobacterium</taxon>
    </lineage>
</organism>
<keyword evidence="2" id="KW-1133">Transmembrane helix</keyword>
<feature type="compositionally biased region" description="Low complexity" evidence="1">
    <location>
        <begin position="7"/>
        <end position="16"/>
    </location>
</feature>
<evidence type="ECO:0000256" key="1">
    <source>
        <dbReference type="SAM" id="MobiDB-lite"/>
    </source>
</evidence>
<reference evidence="3 4" key="1">
    <citation type="journal article" date="2015" name="Genome Announc.">
        <title>Bifidobacterium pseudolongum Strain PV8-2, Isolated from a Stool Sample of an Anemic Kenyan Infant.</title>
        <authorList>
            <person name="Vazquez-Gutierrez P."/>
            <person name="Lacroix C."/>
            <person name="Chassard C."/>
            <person name="Klumpp J."/>
            <person name="Stevens M.J."/>
            <person name="Jans C."/>
        </authorList>
    </citation>
    <scope>NUCLEOTIDE SEQUENCE [LARGE SCALE GENOMIC DNA]</scope>
    <source>
        <strain evidence="3 4">PV8-2</strain>
    </source>
</reference>
<keyword evidence="2" id="KW-0472">Membrane</keyword>
<name>A0A0A7I8E8_9BIFI</name>